<feature type="region of interest" description="Disordered" evidence="1">
    <location>
        <begin position="362"/>
        <end position="384"/>
    </location>
</feature>
<dbReference type="AlphaFoldDB" id="A0A3B0XDI9"/>
<evidence type="ECO:0000313" key="2">
    <source>
        <dbReference type="EMBL" id="VAW62640.1"/>
    </source>
</evidence>
<proteinExistence type="predicted"/>
<name>A0A3B0XDI9_9ZZZZ</name>
<gene>
    <name evidence="2" type="ORF">MNBD_GAMMA11-128</name>
</gene>
<sequence>MKNTDDIILAGEKLCPVTHEKCQSLCPAPMATSDGFTKNTGWSGGKIGKCQESIYLMFDSDDGKSTEIRYLPVEVYTNAKLPMLSQQTDISDVIGWGNYEKEANKTYRNPFESHIFFKDPVTQQEQKNFIGQTITKVTPMNLQLGNVPRQDLAEIRFGQSGKKIDEKFENFRSGYLFDLRSMRMIKEIEVLNGVDNMRGSASGKDLQETSTPYETPVDYKQQYQTIEKMESIYLKILQDTPQLQKLMEIADGHGDNINYKDVQLTYEDLEHIVKDSGKTVPYEQLLSFVVDKVIKIYIQPSVFAHFAGKPLFTDSEPECSFPDIYIYAWDNPFDNNDFNFTLYHLSGEEIIHNKVDFPEVSTRVPEGCNPPAGTDKSDPQGLESPSGMEVLQSYFIEAGVQAGAISAPMRTYLKLLGSTYVANLTNYKK</sequence>
<accession>A0A3B0XDI9</accession>
<organism evidence="2">
    <name type="scientific">hydrothermal vent metagenome</name>
    <dbReference type="NCBI Taxonomy" id="652676"/>
    <lineage>
        <taxon>unclassified sequences</taxon>
        <taxon>metagenomes</taxon>
        <taxon>ecological metagenomes</taxon>
    </lineage>
</organism>
<protein>
    <submittedName>
        <fullName evidence="2">Uncharacterized protein</fullName>
    </submittedName>
</protein>
<reference evidence="2" key="1">
    <citation type="submission" date="2018-06" db="EMBL/GenBank/DDBJ databases">
        <authorList>
            <person name="Zhirakovskaya E."/>
        </authorList>
    </citation>
    <scope>NUCLEOTIDE SEQUENCE</scope>
</reference>
<evidence type="ECO:0000256" key="1">
    <source>
        <dbReference type="SAM" id="MobiDB-lite"/>
    </source>
</evidence>
<dbReference type="EMBL" id="UOFG01000177">
    <property type="protein sequence ID" value="VAW62640.1"/>
    <property type="molecule type" value="Genomic_DNA"/>
</dbReference>